<dbReference type="GO" id="GO:0006097">
    <property type="term" value="P:glyoxylate cycle"/>
    <property type="evidence" value="ECO:0007669"/>
    <property type="project" value="UniProtKB-KW"/>
</dbReference>
<dbReference type="FunFam" id="3.20.20.360:FF:000001">
    <property type="entry name" value="Malate synthase"/>
    <property type="match status" value="1"/>
</dbReference>
<keyword evidence="4" id="KW-0808">Transferase</keyword>
<dbReference type="SUPFAM" id="SSF51645">
    <property type="entry name" value="Malate synthase G"/>
    <property type="match status" value="1"/>
</dbReference>
<dbReference type="InterPro" id="IPR001465">
    <property type="entry name" value="Malate_synthase_TIM"/>
</dbReference>
<accession>A0A336LKB6</accession>
<dbReference type="EMBL" id="UFQT01000040">
    <property type="protein sequence ID" value="SSX18644.1"/>
    <property type="molecule type" value="Genomic_DNA"/>
</dbReference>
<evidence type="ECO:0000256" key="3">
    <source>
        <dbReference type="ARBA" id="ARBA00022532"/>
    </source>
</evidence>
<keyword evidence="2" id="KW-0329">Glyoxylate bypass</keyword>
<evidence type="ECO:0000259" key="8">
    <source>
        <dbReference type="Pfam" id="PF20659"/>
    </source>
</evidence>
<dbReference type="InterPro" id="IPR044856">
    <property type="entry name" value="Malate_synth_C_sf"/>
</dbReference>
<dbReference type="FunFam" id="1.20.1220.12:FF:000001">
    <property type="entry name" value="Malate synthase"/>
    <property type="match status" value="1"/>
</dbReference>
<feature type="active site" description="Proton donor" evidence="6">
    <location>
        <position position="437"/>
    </location>
</feature>
<dbReference type="PANTHER" id="PTHR42902">
    <property type="entry name" value="MALATE SYNTHASE"/>
    <property type="match status" value="1"/>
</dbReference>
<dbReference type="EC" id="2.3.3.9" evidence="1"/>
<feature type="domain" description="Malate synthase C-terminal" evidence="8">
    <location>
        <begin position="403"/>
        <end position="518"/>
    </location>
</feature>
<dbReference type="InterPro" id="IPR011076">
    <property type="entry name" value="Malate_synth_sf"/>
</dbReference>
<dbReference type="PIRSF" id="PIRSF001363">
    <property type="entry name" value="Malate_synth"/>
    <property type="match status" value="1"/>
</dbReference>
<dbReference type="VEuPathDB" id="VectorBase:CSON010179"/>
<dbReference type="Gene3D" id="3.20.20.360">
    <property type="entry name" value="Malate synthase, domain 3"/>
    <property type="match status" value="1"/>
</dbReference>
<dbReference type="Gene3D" id="1.20.1220.12">
    <property type="entry name" value="Malate synthase, domain III"/>
    <property type="match status" value="1"/>
</dbReference>
<proteinExistence type="predicted"/>
<evidence type="ECO:0000256" key="5">
    <source>
        <dbReference type="ARBA" id="ARBA00047918"/>
    </source>
</evidence>
<dbReference type="InterPro" id="IPR046363">
    <property type="entry name" value="MS_N_TIM-barrel_dom"/>
</dbReference>
<dbReference type="GO" id="GO:0005737">
    <property type="term" value="C:cytoplasm"/>
    <property type="evidence" value="ECO:0007669"/>
    <property type="project" value="TreeGrafter"/>
</dbReference>
<dbReference type="GO" id="GO:0004474">
    <property type="term" value="F:malate synthase activity"/>
    <property type="evidence" value="ECO:0007669"/>
    <property type="project" value="UniProtKB-EC"/>
</dbReference>
<evidence type="ECO:0000256" key="2">
    <source>
        <dbReference type="ARBA" id="ARBA00022435"/>
    </source>
</evidence>
<comment type="catalytic activity">
    <reaction evidence="5">
        <text>glyoxylate + acetyl-CoA + H2O = (S)-malate + CoA + H(+)</text>
        <dbReference type="Rhea" id="RHEA:18181"/>
        <dbReference type="ChEBI" id="CHEBI:15377"/>
        <dbReference type="ChEBI" id="CHEBI:15378"/>
        <dbReference type="ChEBI" id="CHEBI:15589"/>
        <dbReference type="ChEBI" id="CHEBI:36655"/>
        <dbReference type="ChEBI" id="CHEBI:57287"/>
        <dbReference type="ChEBI" id="CHEBI:57288"/>
        <dbReference type="EC" id="2.3.3.9"/>
    </reaction>
</comment>
<evidence type="ECO:0000256" key="4">
    <source>
        <dbReference type="ARBA" id="ARBA00022679"/>
    </source>
</evidence>
<dbReference type="Pfam" id="PF20659">
    <property type="entry name" value="MS_C"/>
    <property type="match status" value="1"/>
</dbReference>
<evidence type="ECO:0000259" key="7">
    <source>
        <dbReference type="Pfam" id="PF01274"/>
    </source>
</evidence>
<keyword evidence="3" id="KW-0816">Tricarboxylic acid cycle</keyword>
<evidence type="ECO:0000313" key="9">
    <source>
        <dbReference type="EMBL" id="SSX18644.1"/>
    </source>
</evidence>
<feature type="domain" description="Malate synthase TIM barrel" evidence="7">
    <location>
        <begin position="152"/>
        <end position="397"/>
    </location>
</feature>
<evidence type="ECO:0000256" key="1">
    <source>
        <dbReference type="ARBA" id="ARBA00012636"/>
    </source>
</evidence>
<dbReference type="InterPro" id="IPR006252">
    <property type="entry name" value="Malate_synthA"/>
</dbReference>
<dbReference type="InterPro" id="IPR048355">
    <property type="entry name" value="MS_C"/>
</dbReference>
<dbReference type="OMA" id="WHLPERH"/>
<feature type="active site" description="Proton acceptor" evidence="6">
    <location>
        <position position="155"/>
    </location>
</feature>
<organism evidence="9">
    <name type="scientific">Culicoides sonorensis</name>
    <name type="common">Biting midge</name>
    <dbReference type="NCBI Taxonomy" id="179676"/>
    <lineage>
        <taxon>Eukaryota</taxon>
        <taxon>Metazoa</taxon>
        <taxon>Ecdysozoa</taxon>
        <taxon>Arthropoda</taxon>
        <taxon>Hexapoda</taxon>
        <taxon>Insecta</taxon>
        <taxon>Pterygota</taxon>
        <taxon>Neoptera</taxon>
        <taxon>Endopterygota</taxon>
        <taxon>Diptera</taxon>
        <taxon>Nematocera</taxon>
        <taxon>Chironomoidea</taxon>
        <taxon>Ceratopogonidae</taxon>
        <taxon>Ceratopogoninae</taxon>
        <taxon>Culicoides</taxon>
        <taxon>Monoculicoides</taxon>
    </lineage>
</organism>
<dbReference type="GO" id="GO:0006099">
    <property type="term" value="P:tricarboxylic acid cycle"/>
    <property type="evidence" value="ECO:0007669"/>
    <property type="project" value="UniProtKB-KW"/>
</dbReference>
<dbReference type="AlphaFoldDB" id="A0A336LKB6"/>
<evidence type="ECO:0000256" key="6">
    <source>
        <dbReference type="PIRSR" id="PIRSR001363-1"/>
    </source>
</evidence>
<protein>
    <recommendedName>
        <fullName evidence="1">malate synthase</fullName>
        <ecNumber evidence="1">2.3.3.9</ecNumber>
    </recommendedName>
</protein>
<sequence length="536" mass="61863">MINIDRAPSSRLSEAYRYLFDKDAITFLSDFVTTFEGDYDKIILQRQRQSLSINEGTFSKGFKNVHSNEDWKISPLPECLKNRKLDLGDCSPANTFHFIDALNSNVQGIQVDFDDGFCPTWFNTILGLYNVCLATRSKLNGMLRKIENCPLLMMRPRAFNMIEHHCSINGRKVPGAFFDFALLMYHNARILFESYIGPYFYLSKIESVSEALLWNKIFHWIQDRLNIPQGTIKACILIENIFAAFEMEDILFAIKEHAIGLNCGIWDYSASIIQKFGHQKEYLIPDRSKYVNVGQTFLKNYMQLVIRTCHKHNALATGGMVAKILPCNSKSDETLQIINGIKEAKLSEMKLGVDGFMIYDLRLISHINELWRGFTVLSNQLQILPDISHITPDSLLQIPKGEVTLEGLRHNLNVSLLFIYHWLSAQGIFYYKLSVEDSATAEISRSQLWQWLRHEIPIEGIPNCFVDQNLMNDELNREIEIMRKTWCKSEYDRKKLYISKRILIDIITARSPPEFITSYLNDIIHGRIGKCLLGKL</sequence>
<dbReference type="PANTHER" id="PTHR42902:SF2">
    <property type="entry name" value="MALATE SYNTHASE"/>
    <property type="match status" value="1"/>
</dbReference>
<dbReference type="Pfam" id="PF01274">
    <property type="entry name" value="MS_TIM-barrel"/>
    <property type="match status" value="1"/>
</dbReference>
<reference evidence="9" key="1">
    <citation type="submission" date="2018-07" db="EMBL/GenBank/DDBJ databases">
        <authorList>
            <person name="Quirk P.G."/>
            <person name="Krulwich T.A."/>
        </authorList>
    </citation>
    <scope>NUCLEOTIDE SEQUENCE</scope>
</reference>
<name>A0A336LKB6_CULSO</name>
<gene>
    <name evidence="9" type="primary">CSON010179</name>
</gene>